<dbReference type="PANTHER" id="PTHR44656">
    <property type="entry name" value="DEHYDROGENASE/REDUCTASE SDR FAMILY MEMBER 12"/>
    <property type="match status" value="1"/>
</dbReference>
<protein>
    <submittedName>
        <fullName evidence="1">SDR family NAD(P)-dependent oxidoreductase</fullName>
    </submittedName>
</protein>
<name>A0ABW0BK94_9ACTN</name>
<dbReference type="Gene3D" id="3.40.50.720">
    <property type="entry name" value="NAD(P)-binding Rossmann-like Domain"/>
    <property type="match status" value="1"/>
</dbReference>
<dbReference type="InterPro" id="IPR052992">
    <property type="entry name" value="SDR_member_12"/>
</dbReference>
<dbReference type="PANTHER" id="PTHR44656:SF7">
    <property type="entry name" value="DEHYDROGENASE_REDUCTASE SDR FAMILY MEMBER 12"/>
    <property type="match status" value="1"/>
</dbReference>
<dbReference type="InterPro" id="IPR036291">
    <property type="entry name" value="NAD(P)-bd_dom_sf"/>
</dbReference>
<dbReference type="Proteomes" id="UP001596087">
    <property type="component" value="Unassembled WGS sequence"/>
</dbReference>
<dbReference type="RefSeq" id="WP_378590804.1">
    <property type="nucleotide sequence ID" value="NZ_JBHSKD010000014.1"/>
</dbReference>
<dbReference type="InterPro" id="IPR002347">
    <property type="entry name" value="SDR_fam"/>
</dbReference>
<keyword evidence="2" id="KW-1185">Reference proteome</keyword>
<dbReference type="Pfam" id="PF00106">
    <property type="entry name" value="adh_short"/>
    <property type="match status" value="1"/>
</dbReference>
<evidence type="ECO:0000313" key="2">
    <source>
        <dbReference type="Proteomes" id="UP001596087"/>
    </source>
</evidence>
<sequence>MLSNALTVVGGVVDTVLDRTVAPGYSKVGLAVRRHLPGWPPDPAPGALQGRAVAVTGPTSGLGTATAEGVAALGGDVHLVVRDEEKGRQLAADLSGRHPGVEVRVWRCDVGDLDDVRRFARELVGSGVRLDALVHNAGSMPPVRTLSPQGHELTMAVHVLGPVVMTDELLPALRPGARVVLVTSGGMYSQALPVDDPQYLRGDYAPATAYARSKRAQVELLPVLQERWGRHGVSVHATHPGWADTPGVQTSLPTFRRLTGPVLRDAEGGADTTIWLLAVRPTPEPGGLWHDRRRRPTSLVRRTRPTEEQRRRFWEWTVEAARLEEVRPRR</sequence>
<evidence type="ECO:0000313" key="1">
    <source>
        <dbReference type="EMBL" id="MFC5177628.1"/>
    </source>
</evidence>
<gene>
    <name evidence="1" type="ORF">ACFPGP_13170</name>
</gene>
<comment type="caution">
    <text evidence="1">The sequence shown here is derived from an EMBL/GenBank/DDBJ whole genome shotgun (WGS) entry which is preliminary data.</text>
</comment>
<dbReference type="SUPFAM" id="SSF51735">
    <property type="entry name" value="NAD(P)-binding Rossmann-fold domains"/>
    <property type="match status" value="1"/>
</dbReference>
<dbReference type="PRINTS" id="PR00081">
    <property type="entry name" value="GDHRDH"/>
</dbReference>
<proteinExistence type="predicted"/>
<accession>A0ABW0BK94</accession>
<dbReference type="EMBL" id="JBHSKD010000014">
    <property type="protein sequence ID" value="MFC5177628.1"/>
    <property type="molecule type" value="Genomic_DNA"/>
</dbReference>
<organism evidence="1 2">
    <name type="scientific">Nocardioides taihuensis</name>
    <dbReference type="NCBI Taxonomy" id="1835606"/>
    <lineage>
        <taxon>Bacteria</taxon>
        <taxon>Bacillati</taxon>
        <taxon>Actinomycetota</taxon>
        <taxon>Actinomycetes</taxon>
        <taxon>Propionibacteriales</taxon>
        <taxon>Nocardioidaceae</taxon>
        <taxon>Nocardioides</taxon>
    </lineage>
</organism>
<reference evidence="2" key="1">
    <citation type="journal article" date="2019" name="Int. J. Syst. Evol. Microbiol.">
        <title>The Global Catalogue of Microorganisms (GCM) 10K type strain sequencing project: providing services to taxonomists for standard genome sequencing and annotation.</title>
        <authorList>
            <consortium name="The Broad Institute Genomics Platform"/>
            <consortium name="The Broad Institute Genome Sequencing Center for Infectious Disease"/>
            <person name="Wu L."/>
            <person name="Ma J."/>
        </authorList>
    </citation>
    <scope>NUCLEOTIDE SEQUENCE [LARGE SCALE GENOMIC DNA]</scope>
    <source>
        <strain evidence="2">DFY41</strain>
    </source>
</reference>